<accession>A0A1V4DED3</accession>
<comment type="function">
    <text evidence="1 14">This protein is a component of the acetyl coenzyme A carboxylase complex; first, biotin carboxylase catalyzes the carboxylation of the carrier protein and then the transcarboxylase transfers the carboxyl group to form malonyl-CoA.</text>
</comment>
<dbReference type="Pfam" id="PF02786">
    <property type="entry name" value="CPSase_L_D2"/>
    <property type="match status" value="1"/>
</dbReference>
<evidence type="ECO:0000256" key="4">
    <source>
        <dbReference type="ARBA" id="ARBA00013263"/>
    </source>
</evidence>
<comment type="pathway">
    <text evidence="2 14">Lipid metabolism; malonyl-CoA biosynthesis; malonyl-CoA from acetyl-CoA: step 1/1.</text>
</comment>
<keyword evidence="14" id="KW-0443">Lipid metabolism</keyword>
<dbReference type="EMBL" id="MVAB01000001">
    <property type="protein sequence ID" value="OPF86813.1"/>
    <property type="molecule type" value="Genomic_DNA"/>
</dbReference>
<evidence type="ECO:0000256" key="13">
    <source>
        <dbReference type="PROSITE-ProRule" id="PRU00409"/>
    </source>
</evidence>
<name>A0A1V4DED3_9ENTE</name>
<evidence type="ECO:0000256" key="12">
    <source>
        <dbReference type="ARBA" id="ARBA00048600"/>
    </source>
</evidence>
<dbReference type="NCBIfam" id="TIGR00514">
    <property type="entry name" value="accC"/>
    <property type="match status" value="1"/>
</dbReference>
<dbReference type="PANTHER" id="PTHR48095:SF2">
    <property type="entry name" value="BIOTIN CARBOXYLASE, CHLOROPLASTIC"/>
    <property type="match status" value="1"/>
</dbReference>
<evidence type="ECO:0000256" key="3">
    <source>
        <dbReference type="ARBA" id="ARBA00011750"/>
    </source>
</evidence>
<dbReference type="SUPFAM" id="SSF52440">
    <property type="entry name" value="PreATP-grasp domain"/>
    <property type="match status" value="1"/>
</dbReference>
<evidence type="ECO:0000256" key="10">
    <source>
        <dbReference type="ARBA" id="ARBA00023211"/>
    </source>
</evidence>
<dbReference type="SMART" id="SM00878">
    <property type="entry name" value="Biotin_carb_C"/>
    <property type="match status" value="1"/>
</dbReference>
<dbReference type="InterPro" id="IPR011054">
    <property type="entry name" value="Rudment_hybrid_motif"/>
</dbReference>
<dbReference type="GO" id="GO:2001295">
    <property type="term" value="P:malonyl-CoA biosynthetic process"/>
    <property type="evidence" value="ECO:0007669"/>
    <property type="project" value="UniProtKB-UniPathway"/>
</dbReference>
<protein>
    <recommendedName>
        <fullName evidence="4 14">Biotin carboxylase</fullName>
        <ecNumber evidence="4 14">6.3.4.14</ecNumber>
    </recommendedName>
    <alternativeName>
        <fullName evidence="14">Acetyl-coenzyme A carboxylase biotin carboxylase subunit A</fullName>
    </alternativeName>
</protein>
<proteinExistence type="predicted"/>
<comment type="caution">
    <text evidence="17">The sequence shown here is derived from an EMBL/GenBank/DDBJ whole genome shotgun (WGS) entry which is preliminary data.</text>
</comment>
<evidence type="ECO:0000256" key="11">
    <source>
        <dbReference type="ARBA" id="ARBA00023267"/>
    </source>
</evidence>
<dbReference type="InterPro" id="IPR011761">
    <property type="entry name" value="ATP-grasp"/>
</dbReference>
<evidence type="ECO:0000256" key="14">
    <source>
        <dbReference type="RuleBase" id="RU365063"/>
    </source>
</evidence>
<dbReference type="InterPro" id="IPR005479">
    <property type="entry name" value="CPAse_ATP-bd"/>
</dbReference>
<dbReference type="GO" id="GO:0006633">
    <property type="term" value="P:fatty acid biosynthetic process"/>
    <property type="evidence" value="ECO:0007669"/>
    <property type="project" value="UniProtKB-KW"/>
</dbReference>
<dbReference type="EC" id="6.3.4.14" evidence="4 14"/>
<dbReference type="InterPro" id="IPR005482">
    <property type="entry name" value="Biotin_COase_C"/>
</dbReference>
<sequence>MFDKILIANRGEIATRIIRACQELEIKTVAVYSEADKNALHVALADEAICIGSSKASESYLNMHNVLSAAIVTGAQAIHPGFGFLAENSLFAEMCEECQITFIGPKSKTIEEMGNKINARKIMLDAKVPVIPGSDGAVDSIEDAMKIAKKIGYPLMLKAAAGGGGKGIRKVLNAKELPHHFSSAQQESLAAFGSGEMYIEKIIYPAKHIEVQILGDQFGHVIHLGERDCSLQRNNQKVLEEAPGFSLSDDLRTRIGDTAIKAAKAVSYENAGTIEFLVDEANNFYFMEMNTRIQVEHPVTEMITGIDIVKWQIKIAARQKLTLTQSDVSFSGHAIECRLNAENPAFNFAPSPGKITSLILPSGGLGLRVDSAMYQDYTIPPFYDSMIAKIITHGQTREEALLKMKRALLELVVEGVTTNQMFQLDLLTHPLVIEGSYDTSFLQKEFLPNWSQD</sequence>
<keyword evidence="14" id="KW-0275">Fatty acid biosynthesis</keyword>
<evidence type="ECO:0000313" key="18">
    <source>
        <dbReference type="Proteomes" id="UP000189970"/>
    </source>
</evidence>
<keyword evidence="7 13" id="KW-0547">Nucleotide-binding</keyword>
<dbReference type="Pfam" id="PF02785">
    <property type="entry name" value="Biotin_carb_C"/>
    <property type="match status" value="1"/>
</dbReference>
<dbReference type="Pfam" id="PF00289">
    <property type="entry name" value="Biotin_carb_N"/>
    <property type="match status" value="1"/>
</dbReference>
<evidence type="ECO:0000256" key="5">
    <source>
        <dbReference type="ARBA" id="ARBA00022598"/>
    </source>
</evidence>
<evidence type="ECO:0000256" key="2">
    <source>
        <dbReference type="ARBA" id="ARBA00004956"/>
    </source>
</evidence>
<dbReference type="NCBIfam" id="NF004085">
    <property type="entry name" value="PRK05586.1"/>
    <property type="match status" value="1"/>
</dbReference>
<evidence type="ECO:0000313" key="17">
    <source>
        <dbReference type="EMBL" id="OPF86813.1"/>
    </source>
</evidence>
<dbReference type="SUPFAM" id="SSF56059">
    <property type="entry name" value="Glutathione synthetase ATP-binding domain-like"/>
    <property type="match status" value="1"/>
</dbReference>
<dbReference type="Gene3D" id="3.30.470.20">
    <property type="entry name" value="ATP-grasp fold, B domain"/>
    <property type="match status" value="1"/>
</dbReference>
<keyword evidence="14" id="KW-0444">Lipid biosynthesis</keyword>
<comment type="catalytic activity">
    <reaction evidence="12 14">
        <text>N(6)-biotinyl-L-lysyl-[protein] + hydrogencarbonate + ATP = N(6)-carboxybiotinyl-L-lysyl-[protein] + ADP + phosphate + H(+)</text>
        <dbReference type="Rhea" id="RHEA:13501"/>
        <dbReference type="Rhea" id="RHEA-COMP:10505"/>
        <dbReference type="Rhea" id="RHEA-COMP:10506"/>
        <dbReference type="ChEBI" id="CHEBI:15378"/>
        <dbReference type="ChEBI" id="CHEBI:17544"/>
        <dbReference type="ChEBI" id="CHEBI:30616"/>
        <dbReference type="ChEBI" id="CHEBI:43474"/>
        <dbReference type="ChEBI" id="CHEBI:83144"/>
        <dbReference type="ChEBI" id="CHEBI:83145"/>
        <dbReference type="ChEBI" id="CHEBI:456216"/>
        <dbReference type="EC" id="6.3.4.14"/>
    </reaction>
</comment>
<dbReference type="InterPro" id="IPR011764">
    <property type="entry name" value="Biotin_carboxylation_dom"/>
</dbReference>
<gene>
    <name evidence="17" type="ORF">BW731_00660</name>
</gene>
<evidence type="ECO:0000259" key="16">
    <source>
        <dbReference type="PROSITE" id="PS50979"/>
    </source>
</evidence>
<dbReference type="InterPro" id="IPR005481">
    <property type="entry name" value="BC-like_N"/>
</dbReference>
<reference evidence="17 18" key="1">
    <citation type="submission" date="2017-02" db="EMBL/GenBank/DDBJ databases">
        <title>Vagococcus cremeus sp. nov., isolated from the small intestine of a marten, Martes flavigula.</title>
        <authorList>
            <person name="Tak E.J."/>
            <person name="Bae J.-W."/>
        </authorList>
    </citation>
    <scope>NUCLEOTIDE SEQUENCE [LARGE SCALE GENOMIC DNA]</scope>
    <source>
        <strain evidence="17 18">D7T301</strain>
    </source>
</reference>
<dbReference type="InterPro" id="IPR051602">
    <property type="entry name" value="ACC_Biotin_Carboxylase"/>
</dbReference>
<dbReference type="GO" id="GO:0004075">
    <property type="term" value="F:biotin carboxylase activity"/>
    <property type="evidence" value="ECO:0007669"/>
    <property type="project" value="UniProtKB-EC"/>
</dbReference>
<comment type="subunit">
    <text evidence="3 14">Acetyl-CoA carboxylase is a heterohexamer of biotin carboxyl carrier protein, biotin carboxylase and the two subunits of carboxyl transferase in a 2:2 complex.</text>
</comment>
<organism evidence="17 18">
    <name type="scientific">Vagococcus martis</name>
    <dbReference type="NCBI Taxonomy" id="1768210"/>
    <lineage>
        <taxon>Bacteria</taxon>
        <taxon>Bacillati</taxon>
        <taxon>Bacillota</taxon>
        <taxon>Bacilli</taxon>
        <taxon>Lactobacillales</taxon>
        <taxon>Enterococcaceae</taxon>
        <taxon>Vagococcus</taxon>
    </lineage>
</organism>
<dbReference type="AlphaFoldDB" id="A0A1V4DED3"/>
<dbReference type="NCBIfam" id="NF006367">
    <property type="entry name" value="PRK08591.1"/>
    <property type="match status" value="1"/>
</dbReference>
<feature type="domain" description="ATP-grasp" evidence="15">
    <location>
        <begin position="120"/>
        <end position="317"/>
    </location>
</feature>
<evidence type="ECO:0000256" key="6">
    <source>
        <dbReference type="ARBA" id="ARBA00022723"/>
    </source>
</evidence>
<dbReference type="InterPro" id="IPR016185">
    <property type="entry name" value="PreATP-grasp_dom_sf"/>
</dbReference>
<evidence type="ECO:0000259" key="15">
    <source>
        <dbReference type="PROSITE" id="PS50975"/>
    </source>
</evidence>
<keyword evidence="6" id="KW-0479">Metal-binding</keyword>
<keyword evidence="5 14" id="KW-0436">Ligase</keyword>
<dbReference type="RefSeq" id="WP_079344830.1">
    <property type="nucleotide sequence ID" value="NZ_MVAB01000001.1"/>
</dbReference>
<dbReference type="GO" id="GO:0005524">
    <property type="term" value="F:ATP binding"/>
    <property type="evidence" value="ECO:0007669"/>
    <property type="project" value="UniProtKB-UniRule"/>
</dbReference>
<evidence type="ECO:0000256" key="7">
    <source>
        <dbReference type="ARBA" id="ARBA00022741"/>
    </source>
</evidence>
<keyword evidence="11 14" id="KW-0092">Biotin</keyword>
<dbReference type="PROSITE" id="PS50979">
    <property type="entry name" value="BC"/>
    <property type="match status" value="1"/>
</dbReference>
<evidence type="ECO:0000256" key="9">
    <source>
        <dbReference type="ARBA" id="ARBA00022842"/>
    </source>
</evidence>
<keyword evidence="9" id="KW-0460">Magnesium</keyword>
<keyword evidence="8 13" id="KW-0067">ATP-binding</keyword>
<dbReference type="PROSITE" id="PS00866">
    <property type="entry name" value="CPSASE_1"/>
    <property type="match status" value="1"/>
</dbReference>
<dbReference type="UniPathway" id="UPA00655">
    <property type="reaction ID" value="UER00711"/>
</dbReference>
<keyword evidence="10" id="KW-0464">Manganese</keyword>
<dbReference type="SUPFAM" id="SSF51246">
    <property type="entry name" value="Rudiment single hybrid motif"/>
    <property type="match status" value="1"/>
</dbReference>
<keyword evidence="14" id="KW-0276">Fatty acid metabolism</keyword>
<dbReference type="PROSITE" id="PS50975">
    <property type="entry name" value="ATP_GRASP"/>
    <property type="match status" value="1"/>
</dbReference>
<feature type="domain" description="Biotin carboxylation" evidence="16">
    <location>
        <begin position="1"/>
        <end position="447"/>
    </location>
</feature>
<dbReference type="PROSITE" id="PS00867">
    <property type="entry name" value="CPSASE_2"/>
    <property type="match status" value="1"/>
</dbReference>
<dbReference type="GO" id="GO:0046872">
    <property type="term" value="F:metal ion binding"/>
    <property type="evidence" value="ECO:0007669"/>
    <property type="project" value="UniProtKB-KW"/>
</dbReference>
<evidence type="ECO:0000256" key="1">
    <source>
        <dbReference type="ARBA" id="ARBA00003761"/>
    </source>
</evidence>
<dbReference type="InterPro" id="IPR004549">
    <property type="entry name" value="Acetyl_CoA_COase_biotin_COase"/>
</dbReference>
<dbReference type="FunFam" id="3.30.1490.20:FF:000018">
    <property type="entry name" value="Biotin carboxylase"/>
    <property type="match status" value="1"/>
</dbReference>
<evidence type="ECO:0000256" key="8">
    <source>
        <dbReference type="ARBA" id="ARBA00022840"/>
    </source>
</evidence>
<dbReference type="FunFam" id="3.40.50.20:FF:000010">
    <property type="entry name" value="Propionyl-CoA carboxylase subunit alpha"/>
    <property type="match status" value="1"/>
</dbReference>
<dbReference type="Proteomes" id="UP000189970">
    <property type="component" value="Unassembled WGS sequence"/>
</dbReference>
<keyword evidence="18" id="KW-1185">Reference proteome</keyword>
<dbReference type="PANTHER" id="PTHR48095">
    <property type="entry name" value="PYRUVATE CARBOXYLASE SUBUNIT A"/>
    <property type="match status" value="1"/>
</dbReference>